<keyword evidence="4" id="KW-0539">Nucleus</keyword>
<evidence type="ECO:0000256" key="1">
    <source>
        <dbReference type="ARBA" id="ARBA00004123"/>
    </source>
</evidence>
<keyword evidence="3" id="KW-0804">Transcription</keyword>
<dbReference type="Gramene" id="CMJ053CT">
    <property type="protein sequence ID" value="CMJ053CT"/>
    <property type="gene ID" value="CMJ053C"/>
</dbReference>
<feature type="region of interest" description="Disordered" evidence="5">
    <location>
        <begin position="1"/>
        <end position="32"/>
    </location>
</feature>
<dbReference type="AlphaFoldDB" id="M1V578"/>
<comment type="subcellular location">
    <subcellularLocation>
        <location evidence="1">Nucleus</location>
    </subcellularLocation>
</comment>
<evidence type="ECO:0000256" key="5">
    <source>
        <dbReference type="SAM" id="MobiDB-lite"/>
    </source>
</evidence>
<evidence type="ECO:0000313" key="8">
    <source>
        <dbReference type="Proteomes" id="UP000007014"/>
    </source>
</evidence>
<reference evidence="7 8" key="1">
    <citation type="journal article" date="2004" name="Nature">
        <title>Genome sequence of the ultrasmall unicellular red alga Cyanidioschyzon merolae 10D.</title>
        <authorList>
            <person name="Matsuzaki M."/>
            <person name="Misumi O."/>
            <person name="Shin-i T."/>
            <person name="Maruyama S."/>
            <person name="Takahara M."/>
            <person name="Miyagishima S."/>
            <person name="Mori T."/>
            <person name="Nishida K."/>
            <person name="Yagisawa F."/>
            <person name="Nishida K."/>
            <person name="Yoshida Y."/>
            <person name="Nishimura Y."/>
            <person name="Nakao S."/>
            <person name="Kobayashi T."/>
            <person name="Momoyama Y."/>
            <person name="Higashiyama T."/>
            <person name="Minoda A."/>
            <person name="Sano M."/>
            <person name="Nomoto H."/>
            <person name="Oishi K."/>
            <person name="Hayashi H."/>
            <person name="Ohta F."/>
            <person name="Nishizaka S."/>
            <person name="Haga S."/>
            <person name="Miura S."/>
            <person name="Morishita T."/>
            <person name="Kabeya Y."/>
            <person name="Terasawa K."/>
            <person name="Suzuki Y."/>
            <person name="Ishii Y."/>
            <person name="Asakawa S."/>
            <person name="Takano H."/>
            <person name="Ohta N."/>
            <person name="Kuroiwa H."/>
            <person name="Tanaka K."/>
            <person name="Shimizu N."/>
            <person name="Sugano S."/>
            <person name="Sato N."/>
            <person name="Nozaki H."/>
            <person name="Ogasawara N."/>
            <person name="Kohara Y."/>
            <person name="Kuroiwa T."/>
        </authorList>
    </citation>
    <scope>NUCLEOTIDE SEQUENCE [LARGE SCALE GENOMIC DNA]</scope>
    <source>
        <strain evidence="7 8">10D</strain>
    </source>
</reference>
<feature type="domain" description="BRK" evidence="6">
    <location>
        <begin position="245"/>
        <end position="288"/>
    </location>
</feature>
<dbReference type="Pfam" id="PF07533">
    <property type="entry name" value="BRK"/>
    <property type="match status" value="2"/>
</dbReference>
<proteinExistence type="predicted"/>
<accession>M1V578</accession>
<dbReference type="GO" id="GO:0005634">
    <property type="term" value="C:nucleus"/>
    <property type="evidence" value="ECO:0007669"/>
    <property type="project" value="UniProtKB-SubCell"/>
</dbReference>
<dbReference type="EMBL" id="AP006492">
    <property type="protein sequence ID" value="BAM80195.1"/>
    <property type="molecule type" value="Genomic_DNA"/>
</dbReference>
<name>M1V578_CYAM1</name>
<dbReference type="Proteomes" id="UP000007014">
    <property type="component" value="Chromosome 10"/>
</dbReference>
<feature type="domain" description="BRK" evidence="6">
    <location>
        <begin position="621"/>
        <end position="665"/>
    </location>
</feature>
<gene>
    <name evidence="7" type="ORF">CYME_CMJ053C</name>
</gene>
<feature type="region of interest" description="Disordered" evidence="5">
    <location>
        <begin position="762"/>
        <end position="797"/>
    </location>
</feature>
<evidence type="ECO:0000256" key="2">
    <source>
        <dbReference type="ARBA" id="ARBA00023015"/>
    </source>
</evidence>
<evidence type="ECO:0000256" key="4">
    <source>
        <dbReference type="ARBA" id="ARBA00023242"/>
    </source>
</evidence>
<sequence>MLNGSTIGRPSSAYPGASHIAEATTPGEIGGPVEETELNGYLSANRKVAQATPLVQNQVHGRSTAHAFDEHIHVGSPPVQNGISQLNGGNFGPLVTASHANDGVAFEFHPSGIFIPSSRNSNQQGPPGAFAPEWAPCARTWTAAPAQTVAGAVYTYPHRNPAAWANSADGRYFSRSLGRGLSPGHSNAIPIHGVQKLGHTASPLKQESIEPGCLTDYYDRNRVAIQLTGKLIASGQLESLLEQSPEDEHVTVWHPATGRTVAGNAAPYRRNLDAWLEKNPGWVEKSFEEKSSKRRRASRRSRAAMAAFSSLSTANDHVRDILKEVDQKVREALRERRRTGTPEEAMMVAETVPIASEASFQDSFTTTVMNYVLKDWTSDEVVRLVELIVRCSEELAHLGHGVDSDDECCDLAELAEHGSIEANITESFLNCRKHRSRGPCSVAMPLRTCAAQREVAPGSGGGVGGGSGSGGGQLVPLDMDDIQFVPSPVRNETPCEIHPHSTDTNSAWRKIFEALPSKHPSSVILRTHILFSQVLLAAAHRGTLTNLIQSPSPTSSTSLGRTHLEHLNRALSSSHDSSYGAEQLAGFASLGLHAHSPSVSPATGLSCSAPTESNGTPRSMFRDVRVTVWDPTTGKTISGNAAPCWRNLEIWMKEHPGWCVKPEDELSASRRSKHKRARELGIPCSSSPFPASVSGFETALAEIRTRSDRLPGSRCAVAAGQADYSSMAHSLPDEHDCIEGLLMMHAGRPLGNARAEVADLRASPYGKPPLPPQPLLLTTSSDQSSTPETMHANGETA</sequence>
<keyword evidence="8" id="KW-1185">Reference proteome</keyword>
<evidence type="ECO:0000256" key="3">
    <source>
        <dbReference type="ARBA" id="ARBA00023163"/>
    </source>
</evidence>
<dbReference type="RefSeq" id="XP_005534802.1">
    <property type="nucleotide sequence ID" value="XM_005534745.1"/>
</dbReference>
<organism evidence="7 8">
    <name type="scientific">Cyanidioschyzon merolae (strain NIES-3377 / 10D)</name>
    <name type="common">Unicellular red alga</name>
    <dbReference type="NCBI Taxonomy" id="280699"/>
    <lineage>
        <taxon>Eukaryota</taxon>
        <taxon>Rhodophyta</taxon>
        <taxon>Bangiophyceae</taxon>
        <taxon>Cyanidiales</taxon>
        <taxon>Cyanidiaceae</taxon>
        <taxon>Cyanidioschyzon</taxon>
    </lineage>
</organism>
<keyword evidence="2" id="KW-0805">Transcription regulation</keyword>
<dbReference type="GeneID" id="16994144"/>
<dbReference type="HOGENOM" id="CLU_352810_0_0_1"/>
<dbReference type="KEGG" id="cme:CYME_CMJ053C"/>
<evidence type="ECO:0000313" key="7">
    <source>
        <dbReference type="EMBL" id="BAM80195.1"/>
    </source>
</evidence>
<feature type="compositionally biased region" description="Low complexity" evidence="5">
    <location>
        <begin position="775"/>
        <end position="786"/>
    </location>
</feature>
<dbReference type="SUPFAM" id="SSF160481">
    <property type="entry name" value="BRK domain-like"/>
    <property type="match status" value="2"/>
</dbReference>
<dbReference type="OrthoDB" id="2018600at2759"/>
<dbReference type="InterPro" id="IPR037259">
    <property type="entry name" value="BRK_sf"/>
</dbReference>
<protein>
    <recommendedName>
        <fullName evidence="6">BRK domain-containing protein</fullName>
    </recommendedName>
</protein>
<dbReference type="InterPro" id="IPR006576">
    <property type="entry name" value="BRK_domain"/>
</dbReference>
<reference evidence="7 8" key="2">
    <citation type="journal article" date="2007" name="BMC Biol.">
        <title>A 100%-complete sequence reveals unusually simple genomic features in the hot-spring red alga Cyanidioschyzon merolae.</title>
        <authorList>
            <person name="Nozaki H."/>
            <person name="Takano H."/>
            <person name="Misumi O."/>
            <person name="Terasawa K."/>
            <person name="Matsuzaki M."/>
            <person name="Maruyama S."/>
            <person name="Nishida K."/>
            <person name="Yagisawa F."/>
            <person name="Yoshida Y."/>
            <person name="Fujiwara T."/>
            <person name="Takio S."/>
            <person name="Tamura K."/>
            <person name="Chung S.J."/>
            <person name="Nakamura S."/>
            <person name="Kuroiwa H."/>
            <person name="Tanaka K."/>
            <person name="Sato N."/>
            <person name="Kuroiwa T."/>
        </authorList>
    </citation>
    <scope>NUCLEOTIDE SEQUENCE [LARGE SCALE GENOMIC DNA]</scope>
    <source>
        <strain evidence="7 8">10D</strain>
    </source>
</reference>
<dbReference type="SMART" id="SM00592">
    <property type="entry name" value="BRK"/>
    <property type="match status" value="2"/>
</dbReference>
<dbReference type="Gene3D" id="3.40.5.120">
    <property type="match status" value="2"/>
</dbReference>
<evidence type="ECO:0000259" key="6">
    <source>
        <dbReference type="SMART" id="SM00592"/>
    </source>
</evidence>